<comment type="caution">
    <text evidence="2">The sequence shown here is derived from an EMBL/GenBank/DDBJ whole genome shotgun (WGS) entry which is preliminary data.</text>
</comment>
<dbReference type="GO" id="GO:0005737">
    <property type="term" value="C:cytoplasm"/>
    <property type="evidence" value="ECO:0007669"/>
    <property type="project" value="InterPro"/>
</dbReference>
<dbReference type="GO" id="GO:0003723">
    <property type="term" value="F:RNA binding"/>
    <property type="evidence" value="ECO:0007669"/>
    <property type="project" value="InterPro"/>
</dbReference>
<name>A0A366HYW5_9GAMM</name>
<feature type="domain" description="Toxin SymE-like" evidence="1">
    <location>
        <begin position="48"/>
        <end position="98"/>
    </location>
</feature>
<dbReference type="AlphaFoldDB" id="A0A366HYW5"/>
<protein>
    <submittedName>
        <fullName evidence="2">Toxic protein SymE</fullName>
    </submittedName>
</protein>
<dbReference type="Proteomes" id="UP000253046">
    <property type="component" value="Unassembled WGS sequence"/>
</dbReference>
<dbReference type="EMBL" id="QNRY01000056">
    <property type="protein sequence ID" value="RBP57931.1"/>
    <property type="molecule type" value="Genomic_DNA"/>
</dbReference>
<dbReference type="GO" id="GO:0016788">
    <property type="term" value="F:hydrolase activity, acting on ester bonds"/>
    <property type="evidence" value="ECO:0007669"/>
    <property type="project" value="InterPro"/>
</dbReference>
<dbReference type="Pfam" id="PF08845">
    <property type="entry name" value="SymE_toxin"/>
    <property type="match status" value="1"/>
</dbReference>
<dbReference type="InterPro" id="IPR014944">
    <property type="entry name" value="Toxin_SymE-like"/>
</dbReference>
<organism evidence="2 3">
    <name type="scientific">Brenneria salicis ATCC 15712 = DSM 30166</name>
    <dbReference type="NCBI Taxonomy" id="714314"/>
    <lineage>
        <taxon>Bacteria</taxon>
        <taxon>Pseudomonadati</taxon>
        <taxon>Pseudomonadota</taxon>
        <taxon>Gammaproteobacteria</taxon>
        <taxon>Enterobacterales</taxon>
        <taxon>Pectobacteriaceae</taxon>
        <taxon>Brenneria</taxon>
    </lineage>
</organism>
<keyword evidence="3" id="KW-1185">Reference proteome</keyword>
<evidence type="ECO:0000313" key="2">
    <source>
        <dbReference type="EMBL" id="RBP57931.1"/>
    </source>
</evidence>
<reference evidence="2 3" key="1">
    <citation type="submission" date="2018-06" db="EMBL/GenBank/DDBJ databases">
        <title>Genomic Encyclopedia of Type Strains, Phase IV (KMG-IV): sequencing the most valuable type-strain genomes for metagenomic binning, comparative biology and taxonomic classification.</title>
        <authorList>
            <person name="Goeker M."/>
        </authorList>
    </citation>
    <scope>NUCLEOTIDE SEQUENCE [LARGE SCALE GENOMIC DNA]</scope>
    <source>
        <strain evidence="2 3">DSM 30166</strain>
    </source>
</reference>
<proteinExistence type="predicted"/>
<dbReference type="GO" id="GO:0016070">
    <property type="term" value="P:RNA metabolic process"/>
    <property type="evidence" value="ECO:0007669"/>
    <property type="project" value="InterPro"/>
</dbReference>
<evidence type="ECO:0000313" key="3">
    <source>
        <dbReference type="Proteomes" id="UP000253046"/>
    </source>
</evidence>
<accession>A0A366HYW5</accession>
<gene>
    <name evidence="2" type="ORF">DES54_15621</name>
</gene>
<evidence type="ECO:0000259" key="1">
    <source>
        <dbReference type="Pfam" id="PF08845"/>
    </source>
</evidence>
<sequence length="103" mass="11654">MDYAHTRNYSLHPEPLSGHRDYPRFVVLTMAAHDSTSRNTVNTATKTERYYMVGYAPQNGKPNPPSAINLKGRWLEESGFMTGMPITVTVERGRIVIETEINV</sequence>